<keyword evidence="3" id="KW-1185">Reference proteome</keyword>
<feature type="domain" description="Glycosyltransferase subfamily 4-like N-terminal" evidence="1">
    <location>
        <begin position="21"/>
        <end position="172"/>
    </location>
</feature>
<name>A0A1Q8T8Q5_9GAMM</name>
<organism evidence="2 3">
    <name type="scientific">Chromohalobacter japonicus</name>
    <dbReference type="NCBI Taxonomy" id="223900"/>
    <lineage>
        <taxon>Bacteria</taxon>
        <taxon>Pseudomonadati</taxon>
        <taxon>Pseudomonadota</taxon>
        <taxon>Gammaproteobacteria</taxon>
        <taxon>Oceanospirillales</taxon>
        <taxon>Halomonadaceae</taxon>
        <taxon>Chromohalobacter</taxon>
    </lineage>
</organism>
<dbReference type="GO" id="GO:0016757">
    <property type="term" value="F:glycosyltransferase activity"/>
    <property type="evidence" value="ECO:0007669"/>
    <property type="project" value="TreeGrafter"/>
</dbReference>
<dbReference type="AlphaFoldDB" id="A0A1Q8T8Q5"/>
<keyword evidence="2" id="KW-0808">Transferase</keyword>
<comment type="caution">
    <text evidence="2">The sequence shown here is derived from an EMBL/GenBank/DDBJ whole genome shotgun (WGS) entry which is preliminary data.</text>
</comment>
<evidence type="ECO:0000313" key="3">
    <source>
        <dbReference type="Proteomes" id="UP000186806"/>
    </source>
</evidence>
<dbReference type="Pfam" id="PF13692">
    <property type="entry name" value="Glyco_trans_1_4"/>
    <property type="match status" value="1"/>
</dbReference>
<sequence>MNDKTIVLVSNTSWFLYNFCQGLLKALERRGFRVVCLVPGDDYSQRLLDEFDVTLHSMPMDGKSTGPAREGKCLFWLYGQLRELRPAFVFNFTIKANLYAGLACRALKIPYANTITGLGTVFLHDSHLFRQVRRLYGVANAGATRVFFLNPDDRALFERQGMLQKVDWAMLPGAGVDVTRFAFTPLPQEGPFTFVLIARLLGDKGVREYVAAAEQVRGIHPETRFLVVGPKGVSNRTAIDDDEVEAWHERGVVEYVGAQDDVRPWLAQSHVLVLPSYREGMPSTVLEAGAMGRPTIATDVPGCRHAVADGVTGWLCRVKDVESLVARMRACLVMTPWTLSHVGVAARRRAEKEFSQDIVVAGYLACLETGLMSHQHMKMEA</sequence>
<evidence type="ECO:0000259" key="1">
    <source>
        <dbReference type="Pfam" id="PF13579"/>
    </source>
</evidence>
<dbReference type="Gene3D" id="3.40.50.2000">
    <property type="entry name" value="Glycogen Phosphorylase B"/>
    <property type="match status" value="2"/>
</dbReference>
<protein>
    <submittedName>
        <fullName evidence="2">Glycosyl transferase</fullName>
    </submittedName>
</protein>
<accession>A0A1Q8T8Q5</accession>
<dbReference type="PANTHER" id="PTHR12526:SF638">
    <property type="entry name" value="SPORE COAT PROTEIN SA"/>
    <property type="match status" value="1"/>
</dbReference>
<gene>
    <name evidence="2" type="ORF">BTW10_16550</name>
</gene>
<dbReference type="Proteomes" id="UP000186806">
    <property type="component" value="Unassembled WGS sequence"/>
</dbReference>
<dbReference type="Pfam" id="PF13579">
    <property type="entry name" value="Glyco_trans_4_4"/>
    <property type="match status" value="1"/>
</dbReference>
<evidence type="ECO:0000313" key="2">
    <source>
        <dbReference type="EMBL" id="OLO10047.1"/>
    </source>
</evidence>
<reference evidence="2 3" key="1">
    <citation type="submission" date="2016-12" db="EMBL/GenBank/DDBJ databases">
        <title>Draft genome sequences of strains Salinicola socius SMB35, Salinicola sp. MH3R3-1 and Chromohalobacter sp. SMB17 from the Verkhnekamsk potash mining region of Russia.</title>
        <authorList>
            <person name="Mavrodi D.V."/>
            <person name="Olsson B.E."/>
            <person name="Korsakova E.S."/>
            <person name="Pyankova A."/>
            <person name="Mavrodi O.V."/>
            <person name="Plotnikova E.G."/>
        </authorList>
    </citation>
    <scope>NUCLEOTIDE SEQUENCE [LARGE SCALE GENOMIC DNA]</scope>
    <source>
        <strain evidence="2 3">SMB17</strain>
    </source>
</reference>
<dbReference type="InterPro" id="IPR028098">
    <property type="entry name" value="Glyco_trans_4-like_N"/>
</dbReference>
<dbReference type="PANTHER" id="PTHR12526">
    <property type="entry name" value="GLYCOSYLTRANSFERASE"/>
    <property type="match status" value="1"/>
</dbReference>
<proteinExistence type="predicted"/>
<dbReference type="SUPFAM" id="SSF53756">
    <property type="entry name" value="UDP-Glycosyltransferase/glycogen phosphorylase"/>
    <property type="match status" value="1"/>
</dbReference>
<dbReference type="RefSeq" id="WP_075370351.1">
    <property type="nucleotide sequence ID" value="NZ_MSDQ01000044.1"/>
</dbReference>
<dbReference type="EMBL" id="MSDQ01000044">
    <property type="protein sequence ID" value="OLO10047.1"/>
    <property type="molecule type" value="Genomic_DNA"/>
</dbReference>
<dbReference type="CDD" id="cd03808">
    <property type="entry name" value="GT4_CapM-like"/>
    <property type="match status" value="1"/>
</dbReference>